<dbReference type="Proteomes" id="UP001652338">
    <property type="component" value="Unassembled WGS sequence"/>
</dbReference>
<organism evidence="1 2">
    <name type="scientific">Muricoprocola aceti</name>
    <dbReference type="NCBI Taxonomy" id="2981772"/>
    <lineage>
        <taxon>Bacteria</taxon>
        <taxon>Bacillati</taxon>
        <taxon>Bacillota</taxon>
        <taxon>Clostridia</taxon>
        <taxon>Lachnospirales</taxon>
        <taxon>Lachnospiraceae</taxon>
        <taxon>Muricoprocola</taxon>
    </lineage>
</organism>
<evidence type="ECO:0000313" key="1">
    <source>
        <dbReference type="EMBL" id="MCU6723862.1"/>
    </source>
</evidence>
<keyword evidence="2" id="KW-1185">Reference proteome</keyword>
<reference evidence="1 2" key="1">
    <citation type="journal article" date="2021" name="ISME Commun">
        <title>Automated analysis of genomic sequences facilitates high-throughput and comprehensive description of bacteria.</title>
        <authorList>
            <person name="Hitch T.C.A."/>
        </authorList>
    </citation>
    <scope>NUCLEOTIDE SEQUENCE [LARGE SCALE GENOMIC DNA]</scope>
    <source>
        <strain evidence="1 2">Sanger_29</strain>
    </source>
</reference>
<name>A0ABT2SH83_9FIRM</name>
<dbReference type="RefSeq" id="WP_262653040.1">
    <property type="nucleotide sequence ID" value="NZ_JAOQKE010000001.1"/>
</dbReference>
<gene>
    <name evidence="1" type="ORF">OCV47_00575</name>
</gene>
<proteinExistence type="predicted"/>
<evidence type="ECO:0000313" key="2">
    <source>
        <dbReference type="Proteomes" id="UP001652338"/>
    </source>
</evidence>
<comment type="caution">
    <text evidence="1">The sequence shown here is derived from an EMBL/GenBank/DDBJ whole genome shotgun (WGS) entry which is preliminary data.</text>
</comment>
<dbReference type="EMBL" id="JAOQKE010000001">
    <property type="protein sequence ID" value="MCU6723862.1"/>
    <property type="molecule type" value="Genomic_DNA"/>
</dbReference>
<protein>
    <submittedName>
        <fullName evidence="1">Uncharacterized protein</fullName>
    </submittedName>
</protein>
<accession>A0ABT2SH83</accession>
<sequence length="125" mass="14719">MYFDYEVKIPDFRHGITRKTIRGITYIYYAYDHKYSSDKHYTIPKNTTIGKCLNASSETMYPNTNYLKYFPEAKLPEMNEKSDRSACLRIRAFIVIRKIIAEYHLDEIIGHLIGKDTTYSLDVDS</sequence>